<protein>
    <submittedName>
        <fullName evidence="1">Uncharacterized protein</fullName>
    </submittedName>
</protein>
<sequence length="17" mass="1966">EYEDNLRRAAPGLYLEG</sequence>
<comment type="caution">
    <text evidence="1">The sequence shown here is derived from an EMBL/GenBank/DDBJ whole genome shotgun (WGS) entry which is preliminary data.</text>
</comment>
<reference evidence="1 2" key="1">
    <citation type="journal article" date="2018" name="Front. Plant Sci.">
        <title>Red Clover (Trifolium pratense) and Zigzag Clover (T. medium) - A Picture of Genomic Similarities and Differences.</title>
        <authorList>
            <person name="Dluhosova J."/>
            <person name="Istvanek J."/>
            <person name="Nedelnik J."/>
            <person name="Repkova J."/>
        </authorList>
    </citation>
    <scope>NUCLEOTIDE SEQUENCE [LARGE SCALE GENOMIC DNA]</scope>
    <source>
        <strain evidence="2">cv. 10/8</strain>
        <tissue evidence="1">Leaf</tissue>
    </source>
</reference>
<proteinExistence type="predicted"/>
<dbReference type="AlphaFoldDB" id="A0A392T3R6"/>
<feature type="non-terminal residue" evidence="1">
    <location>
        <position position="1"/>
    </location>
</feature>
<dbReference type="EMBL" id="LXQA010485014">
    <property type="protein sequence ID" value="MCI54770.1"/>
    <property type="molecule type" value="Genomic_DNA"/>
</dbReference>
<evidence type="ECO:0000313" key="1">
    <source>
        <dbReference type="EMBL" id="MCI54770.1"/>
    </source>
</evidence>
<dbReference type="Proteomes" id="UP000265520">
    <property type="component" value="Unassembled WGS sequence"/>
</dbReference>
<accession>A0A392T3R6</accession>
<evidence type="ECO:0000313" key="2">
    <source>
        <dbReference type="Proteomes" id="UP000265520"/>
    </source>
</evidence>
<keyword evidence="2" id="KW-1185">Reference proteome</keyword>
<name>A0A392T3R6_9FABA</name>
<organism evidence="1 2">
    <name type="scientific">Trifolium medium</name>
    <dbReference type="NCBI Taxonomy" id="97028"/>
    <lineage>
        <taxon>Eukaryota</taxon>
        <taxon>Viridiplantae</taxon>
        <taxon>Streptophyta</taxon>
        <taxon>Embryophyta</taxon>
        <taxon>Tracheophyta</taxon>
        <taxon>Spermatophyta</taxon>
        <taxon>Magnoliopsida</taxon>
        <taxon>eudicotyledons</taxon>
        <taxon>Gunneridae</taxon>
        <taxon>Pentapetalae</taxon>
        <taxon>rosids</taxon>
        <taxon>fabids</taxon>
        <taxon>Fabales</taxon>
        <taxon>Fabaceae</taxon>
        <taxon>Papilionoideae</taxon>
        <taxon>50 kb inversion clade</taxon>
        <taxon>NPAAA clade</taxon>
        <taxon>Hologalegina</taxon>
        <taxon>IRL clade</taxon>
        <taxon>Trifolieae</taxon>
        <taxon>Trifolium</taxon>
    </lineage>
</organism>